<keyword evidence="2" id="KW-1185">Reference proteome</keyword>
<sequence>MGRITSLGYLIKAAKELPWISLGAEQAADCFPSADTLLATPMEWCIRWVNHPPGPRSPPLAFRMGEVFSFNADTRLLDWRKDLETHQGILGSTEPLQIHA</sequence>
<reference evidence="1" key="1">
    <citation type="submission" date="2021-11" db="EMBL/GenBank/DDBJ databases">
        <authorList>
            <person name="Herlambang A."/>
            <person name="Guo Y."/>
            <person name="Takashima Y."/>
            <person name="Nishizawa T."/>
        </authorList>
    </citation>
    <scope>NUCLEOTIDE SEQUENCE</scope>
    <source>
        <strain evidence="1">E1425</strain>
    </source>
</reference>
<comment type="caution">
    <text evidence="1">The sequence shown here is derived from an EMBL/GenBank/DDBJ whole genome shotgun (WGS) entry which is preliminary data.</text>
</comment>
<gene>
    <name evidence="1" type="ORF">EMPS_00122</name>
</gene>
<accession>A0A9P3GZE1</accession>
<protein>
    <submittedName>
        <fullName evidence="1">Uncharacterized protein</fullName>
    </submittedName>
</protein>
<evidence type="ECO:0000313" key="1">
    <source>
        <dbReference type="EMBL" id="GJJ67776.1"/>
    </source>
</evidence>
<organism evidence="1 2">
    <name type="scientific">Entomortierella parvispora</name>
    <dbReference type="NCBI Taxonomy" id="205924"/>
    <lineage>
        <taxon>Eukaryota</taxon>
        <taxon>Fungi</taxon>
        <taxon>Fungi incertae sedis</taxon>
        <taxon>Mucoromycota</taxon>
        <taxon>Mortierellomycotina</taxon>
        <taxon>Mortierellomycetes</taxon>
        <taxon>Mortierellales</taxon>
        <taxon>Mortierellaceae</taxon>
        <taxon>Entomortierella</taxon>
    </lineage>
</organism>
<dbReference type="AlphaFoldDB" id="A0A9P3GZE1"/>
<dbReference type="EMBL" id="BQFW01000001">
    <property type="protein sequence ID" value="GJJ67776.1"/>
    <property type="molecule type" value="Genomic_DNA"/>
</dbReference>
<name>A0A9P3GZE1_9FUNG</name>
<reference evidence="1" key="2">
    <citation type="journal article" date="2022" name="Microbiol. Resour. Announc.">
        <title>Whole-Genome Sequence of Entomortierella parvispora E1425, a Mucoromycotan Fungus Associated with Burkholderiaceae-Related Endosymbiotic Bacteria.</title>
        <authorList>
            <person name="Herlambang A."/>
            <person name="Guo Y."/>
            <person name="Takashima Y."/>
            <person name="Narisawa K."/>
            <person name="Ohta H."/>
            <person name="Nishizawa T."/>
        </authorList>
    </citation>
    <scope>NUCLEOTIDE SEQUENCE</scope>
    <source>
        <strain evidence="1">E1425</strain>
    </source>
</reference>
<proteinExistence type="predicted"/>
<evidence type="ECO:0000313" key="2">
    <source>
        <dbReference type="Proteomes" id="UP000827284"/>
    </source>
</evidence>
<dbReference type="Proteomes" id="UP000827284">
    <property type="component" value="Unassembled WGS sequence"/>
</dbReference>